<accession>A0AAV1LZU3</accession>
<evidence type="ECO:0000256" key="1">
    <source>
        <dbReference type="SAM" id="MobiDB-lite"/>
    </source>
</evidence>
<dbReference type="Gene3D" id="2.40.10.10">
    <property type="entry name" value="Trypsin-like serine proteases"/>
    <property type="match status" value="2"/>
</dbReference>
<dbReference type="GO" id="GO:0004252">
    <property type="term" value="F:serine-type endopeptidase activity"/>
    <property type="evidence" value="ECO:0007669"/>
    <property type="project" value="InterPro"/>
</dbReference>
<dbReference type="EMBL" id="CAVLGL010000115">
    <property type="protein sequence ID" value="CAK1599559.1"/>
    <property type="molecule type" value="Genomic_DNA"/>
</dbReference>
<gene>
    <name evidence="3" type="ORF">PARMNEM_LOCUS18429</name>
</gene>
<feature type="domain" description="Peptidase S1" evidence="2">
    <location>
        <begin position="359"/>
        <end position="586"/>
    </location>
</feature>
<feature type="region of interest" description="Disordered" evidence="1">
    <location>
        <begin position="329"/>
        <end position="350"/>
    </location>
</feature>
<evidence type="ECO:0000313" key="3">
    <source>
        <dbReference type="EMBL" id="CAK1599559.1"/>
    </source>
</evidence>
<dbReference type="Pfam" id="PF00089">
    <property type="entry name" value="Trypsin"/>
    <property type="match status" value="1"/>
</dbReference>
<dbReference type="PANTHER" id="PTHR35450:SF2">
    <property type="entry name" value="REVERSE TRANSCRIPTASE DOMAIN-CONTAINING PROTEIN"/>
    <property type="match status" value="1"/>
</dbReference>
<comment type="caution">
    <text evidence="3">The sequence shown here is derived from an EMBL/GenBank/DDBJ whole genome shotgun (WGS) entry which is preliminary data.</text>
</comment>
<organism evidence="3 4">
    <name type="scientific">Parnassius mnemosyne</name>
    <name type="common">clouded apollo</name>
    <dbReference type="NCBI Taxonomy" id="213953"/>
    <lineage>
        <taxon>Eukaryota</taxon>
        <taxon>Metazoa</taxon>
        <taxon>Ecdysozoa</taxon>
        <taxon>Arthropoda</taxon>
        <taxon>Hexapoda</taxon>
        <taxon>Insecta</taxon>
        <taxon>Pterygota</taxon>
        <taxon>Neoptera</taxon>
        <taxon>Endopterygota</taxon>
        <taxon>Lepidoptera</taxon>
        <taxon>Glossata</taxon>
        <taxon>Ditrysia</taxon>
        <taxon>Papilionoidea</taxon>
        <taxon>Papilionidae</taxon>
        <taxon>Parnassiinae</taxon>
        <taxon>Parnassini</taxon>
        <taxon>Parnassius</taxon>
        <taxon>Driopa</taxon>
    </lineage>
</organism>
<name>A0AAV1LZU3_9NEOP</name>
<reference evidence="3 4" key="1">
    <citation type="submission" date="2023-11" db="EMBL/GenBank/DDBJ databases">
        <authorList>
            <person name="Hedman E."/>
            <person name="Englund M."/>
            <person name="Stromberg M."/>
            <person name="Nyberg Akerstrom W."/>
            <person name="Nylinder S."/>
            <person name="Jareborg N."/>
            <person name="Kallberg Y."/>
            <person name="Kronander E."/>
        </authorList>
    </citation>
    <scope>NUCLEOTIDE SEQUENCE [LARGE SCALE GENOMIC DNA]</scope>
</reference>
<protein>
    <recommendedName>
        <fullName evidence="2">Peptidase S1 domain-containing protein</fullName>
    </recommendedName>
</protein>
<dbReference type="PROSITE" id="PS50240">
    <property type="entry name" value="TRYPSIN_DOM"/>
    <property type="match status" value="1"/>
</dbReference>
<dbReference type="SUPFAM" id="SSF50494">
    <property type="entry name" value="Trypsin-like serine proteases"/>
    <property type="match status" value="1"/>
</dbReference>
<evidence type="ECO:0000259" key="2">
    <source>
        <dbReference type="PROSITE" id="PS50240"/>
    </source>
</evidence>
<sequence>MDDLKLFASSRSHLMELLNVTCDFSNPIGMELGTDECAIIHVERGRVANSEGIDLSMPISIRTLSEAETYRYLCMSQNIGVDEACMKRSVCVVFYARLTKVLNSLLSGVNKTHAYNSWIIPVLMYTFGIFRLTQIELSAVDRKVHTIMTSLRMHHPRSNSIRMELGTDKCAVLHVERGRVANSEGIDLSMPINIKTLSEAETYRYLVMSQNIGIDETDMKQSVCDVLYARLTKVLNSLSSGVNKTHAYNGLIMPVLMYTFGILRCTQTELNALESKARTNMTSHRMHHPRSSVMRLYLPRKHGGRGFLRSLTMHNCEVCSLREHVKKSVDENRDDNGDPNDDGKDESMDIPYEVDQNNVTCTRRQNSQMHEIHPAKIMQFPFIAAIMSQQHEYLCAGSVVSNGLVLTTAKCVLQPINYVLLNTTFGKKDDTSVVLHIIKSEKFPTYSGVGKDVGLIYTEKHNNTFATKISLSNITAADQLVDVEALGFGLNADAGQVKELQYVGLERRSEANENYVAYIDCVETKIKSCFKDTGGPVIYDNQIVGVVVKGQNDCTREITSRYAINKMMIEFLPTFTFKAWLDERIKKNEEQETATLMTYPSKPILRQVTHVLTSINRNISHRCSLSILSIYLLTFITYF</sequence>
<dbReference type="InterPro" id="IPR001254">
    <property type="entry name" value="Trypsin_dom"/>
</dbReference>
<dbReference type="PANTHER" id="PTHR35450">
    <property type="entry name" value="REVERSE TRANSCRIPTASE DOMAIN-CONTAINING PROTEIN"/>
    <property type="match status" value="1"/>
</dbReference>
<feature type="compositionally biased region" description="Basic and acidic residues" evidence="1">
    <location>
        <begin position="329"/>
        <end position="347"/>
    </location>
</feature>
<dbReference type="SMART" id="SM00020">
    <property type="entry name" value="Tryp_SPc"/>
    <property type="match status" value="1"/>
</dbReference>
<dbReference type="InterPro" id="IPR009003">
    <property type="entry name" value="Peptidase_S1_PA"/>
</dbReference>
<evidence type="ECO:0000313" key="4">
    <source>
        <dbReference type="Proteomes" id="UP001314205"/>
    </source>
</evidence>
<dbReference type="AlphaFoldDB" id="A0AAV1LZU3"/>
<proteinExistence type="predicted"/>
<dbReference type="GO" id="GO:0006508">
    <property type="term" value="P:proteolysis"/>
    <property type="evidence" value="ECO:0007669"/>
    <property type="project" value="InterPro"/>
</dbReference>
<dbReference type="InterPro" id="IPR043504">
    <property type="entry name" value="Peptidase_S1_PA_chymotrypsin"/>
</dbReference>
<dbReference type="Proteomes" id="UP001314205">
    <property type="component" value="Unassembled WGS sequence"/>
</dbReference>
<keyword evidence="4" id="KW-1185">Reference proteome</keyword>